<dbReference type="InterPro" id="IPR036271">
    <property type="entry name" value="Tet_transcr_reg_TetR-rel_C_sf"/>
</dbReference>
<evidence type="ECO:0000256" key="4">
    <source>
        <dbReference type="PROSITE-ProRule" id="PRU00335"/>
    </source>
</evidence>
<proteinExistence type="predicted"/>
<feature type="DNA-binding region" description="H-T-H motif" evidence="4">
    <location>
        <begin position="28"/>
        <end position="47"/>
    </location>
</feature>
<dbReference type="InterPro" id="IPR001647">
    <property type="entry name" value="HTH_TetR"/>
</dbReference>
<keyword evidence="7" id="KW-1185">Reference proteome</keyword>
<dbReference type="PANTHER" id="PTHR47506">
    <property type="entry name" value="TRANSCRIPTIONAL REGULATORY PROTEIN"/>
    <property type="match status" value="1"/>
</dbReference>
<dbReference type="InterPro" id="IPR009057">
    <property type="entry name" value="Homeodomain-like_sf"/>
</dbReference>
<evidence type="ECO:0000256" key="2">
    <source>
        <dbReference type="ARBA" id="ARBA00023125"/>
    </source>
</evidence>
<dbReference type="Pfam" id="PF00440">
    <property type="entry name" value="TetR_N"/>
    <property type="match status" value="1"/>
</dbReference>
<sequence>MRNAEFDRAQVLRGAMAAFMHKGYTKTSMQDLTQATGLHPGSIYCAFSNKRGLLIAAIEQYQQDRDEQFKLIFSNGRPVLGNLKTYLDNIVVECLSCDSQQACLLTKALNEIAEQDDEIQNIISQNLMLWQYALTAQFELADSQGMLHGELNSEQRAQYLMMGIYGLRTFAHTHPQAEILQQLADKLFDDVCR</sequence>
<organism evidence="6 7">
    <name type="scientific">Shewanella bicestrii</name>
    <dbReference type="NCBI Taxonomy" id="2018305"/>
    <lineage>
        <taxon>Bacteria</taxon>
        <taxon>Pseudomonadati</taxon>
        <taxon>Pseudomonadota</taxon>
        <taxon>Gammaproteobacteria</taxon>
        <taxon>Alteromonadales</taxon>
        <taxon>Shewanellaceae</taxon>
        <taxon>Shewanella</taxon>
    </lineage>
</organism>
<dbReference type="Proteomes" id="UP000198367">
    <property type="component" value="Chromosome"/>
</dbReference>
<dbReference type="PROSITE" id="PS01081">
    <property type="entry name" value="HTH_TETR_1"/>
    <property type="match status" value="1"/>
</dbReference>
<dbReference type="Gene3D" id="1.10.10.60">
    <property type="entry name" value="Homeodomain-like"/>
    <property type="match status" value="1"/>
</dbReference>
<reference evidence="6 7" key="1">
    <citation type="submission" date="2017-07" db="EMBL/GenBank/DDBJ databases">
        <title>Phenotypical and genomic characterization of a clinical isolate of Shewanella bicestrii sp. nov. producing an extended-spectrum beta-lactamase and a new oxacillinase variant.</title>
        <authorList>
            <person name="Jousset A.B."/>
            <person name="Bonnin R.A."/>
            <person name="Girlich D."/>
            <person name="Dabos L."/>
            <person name="Potron A."/>
            <person name="Dortet L."/>
            <person name="Glaser P."/>
            <person name="Naas T."/>
        </authorList>
    </citation>
    <scope>NUCLEOTIDE SEQUENCE [LARGE SCALE GENOMIC DNA]</scope>
    <source>
        <strain evidence="6 7">JAB-1</strain>
    </source>
</reference>
<keyword evidence="1" id="KW-0805">Transcription regulation</keyword>
<dbReference type="EMBL" id="CP022358">
    <property type="protein sequence ID" value="ASK70038.1"/>
    <property type="molecule type" value="Genomic_DNA"/>
</dbReference>
<feature type="domain" description="HTH tetR-type" evidence="5">
    <location>
        <begin position="5"/>
        <end position="65"/>
    </location>
</feature>
<evidence type="ECO:0000256" key="1">
    <source>
        <dbReference type="ARBA" id="ARBA00023015"/>
    </source>
</evidence>
<dbReference type="PANTHER" id="PTHR47506:SF8">
    <property type="entry name" value="REPRESSOR OF PUTATIVE XENOBIOTIC REDUCTASE TETR FAMILY-RELATED"/>
    <property type="match status" value="1"/>
</dbReference>
<dbReference type="SUPFAM" id="SSF48498">
    <property type="entry name" value="Tetracyclin repressor-like, C-terminal domain"/>
    <property type="match status" value="1"/>
</dbReference>
<keyword evidence="3" id="KW-0804">Transcription</keyword>
<dbReference type="PROSITE" id="PS50977">
    <property type="entry name" value="HTH_TETR_2"/>
    <property type="match status" value="1"/>
</dbReference>
<accession>A0A220UPC1</accession>
<dbReference type="RefSeq" id="WP_011716252.1">
    <property type="nucleotide sequence ID" value="NZ_CP022358.1"/>
</dbReference>
<dbReference type="AlphaFoldDB" id="A0A220UPC1"/>
<gene>
    <name evidence="6" type="ORF">CF168_14870</name>
</gene>
<evidence type="ECO:0000256" key="3">
    <source>
        <dbReference type="ARBA" id="ARBA00023163"/>
    </source>
</evidence>
<dbReference type="PRINTS" id="PR00455">
    <property type="entry name" value="HTHTETR"/>
</dbReference>
<name>A0A220UPC1_9GAMM</name>
<dbReference type="InterPro" id="IPR023772">
    <property type="entry name" value="DNA-bd_HTH_TetR-type_CS"/>
</dbReference>
<evidence type="ECO:0000313" key="7">
    <source>
        <dbReference type="Proteomes" id="UP000198367"/>
    </source>
</evidence>
<dbReference type="SUPFAM" id="SSF46689">
    <property type="entry name" value="Homeodomain-like"/>
    <property type="match status" value="1"/>
</dbReference>
<evidence type="ECO:0000313" key="6">
    <source>
        <dbReference type="EMBL" id="ASK70038.1"/>
    </source>
</evidence>
<dbReference type="Gene3D" id="1.10.357.10">
    <property type="entry name" value="Tetracycline Repressor, domain 2"/>
    <property type="match status" value="1"/>
</dbReference>
<keyword evidence="2 4" id="KW-0238">DNA-binding</keyword>
<dbReference type="GO" id="GO:0003677">
    <property type="term" value="F:DNA binding"/>
    <property type="evidence" value="ECO:0007669"/>
    <property type="project" value="UniProtKB-UniRule"/>
</dbReference>
<protein>
    <submittedName>
        <fullName evidence="6">TetR family transcriptional regulator</fullName>
    </submittedName>
</protein>
<dbReference type="KEGG" id="sbj:CF168_14870"/>
<evidence type="ECO:0000259" key="5">
    <source>
        <dbReference type="PROSITE" id="PS50977"/>
    </source>
</evidence>